<evidence type="ECO:0000256" key="3">
    <source>
        <dbReference type="ARBA" id="ARBA00023277"/>
    </source>
</evidence>
<dbReference type="InterPro" id="IPR053177">
    <property type="entry name" value="ADP-glucose_phosphorylase"/>
</dbReference>
<comment type="cofactor">
    <cofactor evidence="5">
        <name>Zn(2+)</name>
        <dbReference type="ChEBI" id="CHEBI:29105"/>
    </cofactor>
    <text evidence="5">Binds 1 zinc ion per subunit.</text>
</comment>
<name>A0A1F2USC6_9ACTN</name>
<feature type="active site" description="Tele-UMP-histidine intermediate" evidence="4">
    <location>
        <position position="151"/>
    </location>
</feature>
<keyword evidence="1" id="KW-0808">Transferase</keyword>
<keyword evidence="5" id="KW-0862">Zinc</keyword>
<proteinExistence type="predicted"/>
<evidence type="ECO:0000313" key="7">
    <source>
        <dbReference type="EMBL" id="OFW34005.1"/>
    </source>
</evidence>
<dbReference type="GO" id="GO:0006012">
    <property type="term" value="P:galactose metabolic process"/>
    <property type="evidence" value="ECO:0007669"/>
    <property type="project" value="InterPro"/>
</dbReference>
<dbReference type="Proteomes" id="UP000178086">
    <property type="component" value="Unassembled WGS sequence"/>
</dbReference>
<evidence type="ECO:0000256" key="4">
    <source>
        <dbReference type="PIRSR" id="PIRSR000808-1"/>
    </source>
</evidence>
<feature type="binding site" evidence="5">
    <location>
        <position position="38"/>
    </location>
    <ligand>
        <name>Zn(2+)</name>
        <dbReference type="ChEBI" id="CHEBI:29105"/>
    </ligand>
</feature>
<dbReference type="InterPro" id="IPR001937">
    <property type="entry name" value="GalP_UDPtransf1"/>
</dbReference>
<keyword evidence="5" id="KW-0479">Metal-binding</keyword>
<dbReference type="Pfam" id="PF01087">
    <property type="entry name" value="GalP_UDP_transf"/>
    <property type="match status" value="1"/>
</dbReference>
<dbReference type="EMBL" id="MELI01000055">
    <property type="protein sequence ID" value="OFW34005.1"/>
    <property type="molecule type" value="Genomic_DNA"/>
</dbReference>
<dbReference type="GO" id="GO:0008108">
    <property type="term" value="F:UDP-glucose:hexose-1-phosphate uridylyltransferase activity"/>
    <property type="evidence" value="ECO:0007669"/>
    <property type="project" value="InterPro"/>
</dbReference>
<keyword evidence="3" id="KW-0119">Carbohydrate metabolism</keyword>
<dbReference type="Gene3D" id="3.30.428.10">
    <property type="entry name" value="HIT-like"/>
    <property type="match status" value="2"/>
</dbReference>
<reference evidence="7 8" key="1">
    <citation type="journal article" date="2016" name="Nat. Commun.">
        <title>Thousands of microbial genomes shed light on interconnected biogeochemical processes in an aquifer system.</title>
        <authorList>
            <person name="Anantharaman K."/>
            <person name="Brown C.T."/>
            <person name="Hug L.A."/>
            <person name="Sharon I."/>
            <person name="Castelle C.J."/>
            <person name="Probst A.J."/>
            <person name="Thomas B.C."/>
            <person name="Singh A."/>
            <person name="Wilkins M.J."/>
            <person name="Karaoz U."/>
            <person name="Brodie E.L."/>
            <person name="Williams K.H."/>
            <person name="Hubbard S.S."/>
            <person name="Banfield J.F."/>
        </authorList>
    </citation>
    <scope>NUCLEOTIDE SEQUENCE [LARGE SCALE GENOMIC DNA]</scope>
</reference>
<dbReference type="InterPro" id="IPR036265">
    <property type="entry name" value="HIT-like_sf"/>
</dbReference>
<feature type="binding site" evidence="5">
    <location>
        <position position="98"/>
    </location>
    <ligand>
        <name>Zn(2+)</name>
        <dbReference type="ChEBI" id="CHEBI:29105"/>
    </ligand>
</feature>
<dbReference type="InterPro" id="IPR005849">
    <property type="entry name" value="GalP_Utransf_N"/>
</dbReference>
<accession>A0A1F2USC6</accession>
<organism evidence="7 8">
    <name type="scientific">Candidatus Aquicultor primus</name>
    <dbReference type="NCBI Taxonomy" id="1797195"/>
    <lineage>
        <taxon>Bacteria</taxon>
        <taxon>Bacillati</taxon>
        <taxon>Actinomycetota</taxon>
        <taxon>Candidatus Aquicultoria</taxon>
        <taxon>Candidatus Aquicultorales</taxon>
        <taxon>Candidatus Aquicultoraceae</taxon>
        <taxon>Candidatus Aquicultor</taxon>
    </lineage>
</organism>
<keyword evidence="2" id="KW-0548">Nucleotidyltransferase</keyword>
<evidence type="ECO:0000256" key="2">
    <source>
        <dbReference type="ARBA" id="ARBA00022695"/>
    </source>
</evidence>
<dbReference type="Pfam" id="PF11969">
    <property type="entry name" value="DcpS_C"/>
    <property type="match status" value="1"/>
</dbReference>
<evidence type="ECO:0000259" key="6">
    <source>
        <dbReference type="Pfam" id="PF01087"/>
    </source>
</evidence>
<protein>
    <recommendedName>
        <fullName evidence="6">Galactose-1-phosphate uridyl transferase N-terminal domain-containing protein</fullName>
    </recommendedName>
</protein>
<dbReference type="PANTHER" id="PTHR42763">
    <property type="entry name" value="ADP-GLUCOSE PHOSPHORYLASE"/>
    <property type="match status" value="1"/>
</dbReference>
<dbReference type="GO" id="GO:0008270">
    <property type="term" value="F:zinc ion binding"/>
    <property type="evidence" value="ECO:0007669"/>
    <property type="project" value="InterPro"/>
</dbReference>
<evidence type="ECO:0000256" key="1">
    <source>
        <dbReference type="ARBA" id="ARBA00022679"/>
    </source>
</evidence>
<comment type="caution">
    <text evidence="7">The sequence shown here is derived from an EMBL/GenBank/DDBJ whole genome shotgun (WGS) entry which is preliminary data.</text>
</comment>
<sequence length="305" mass="34083">MRKDYFRDLWTFIAPGRALRPFDPDSVCASDSTGCFFCPGNENTTPPEIDRVAKNGSWQVRVFPNKFPITGGEDISENGWKTASSQGHHEVIVETPDHNQRLSQVTQDEMVLTLNAYRDRIKALETDANVGYVSVFKNQGREAGASLDHSHTQVLAVSQVPALIREKADHSHKGNCIYCKIAGSEAHSPRLVFENENFAAFCPFAPQFTHELWIVAKDHMRTLDELSEGAMADLASIMLKSLNAVEKLSPNYNMMVYYGPRGTDFHFHIEIVPRIPHQVKAGFEIGTDYAVITTPPEETAAFLRG</sequence>
<evidence type="ECO:0000256" key="5">
    <source>
        <dbReference type="PIRSR" id="PIRSR000808-3"/>
    </source>
</evidence>
<feature type="binding site" evidence="5">
    <location>
        <position position="149"/>
    </location>
    <ligand>
        <name>Zn(2+)</name>
        <dbReference type="ChEBI" id="CHEBI:29105"/>
    </ligand>
</feature>
<evidence type="ECO:0000313" key="8">
    <source>
        <dbReference type="Proteomes" id="UP000178086"/>
    </source>
</evidence>
<dbReference type="PANTHER" id="PTHR42763:SF2">
    <property type="entry name" value="ADP-GLUCOSE PHOSPHORYLASE"/>
    <property type="match status" value="1"/>
</dbReference>
<dbReference type="PIRSF" id="PIRSF000808">
    <property type="entry name" value="GalT"/>
    <property type="match status" value="1"/>
</dbReference>
<dbReference type="AlphaFoldDB" id="A0A1F2USC6"/>
<dbReference type="SUPFAM" id="SSF54197">
    <property type="entry name" value="HIT-like"/>
    <property type="match status" value="2"/>
</dbReference>
<gene>
    <name evidence="7" type="ORF">A2074_06295</name>
</gene>
<feature type="binding site" evidence="5">
    <location>
        <position position="35"/>
    </location>
    <ligand>
        <name>Zn(2+)</name>
        <dbReference type="ChEBI" id="CHEBI:29105"/>
    </ligand>
</feature>
<feature type="domain" description="Galactose-1-phosphate uridyl transferase N-terminal" evidence="6">
    <location>
        <begin position="24"/>
        <end position="161"/>
    </location>
</feature>